<reference evidence="5" key="1">
    <citation type="submission" date="2015-10" db="EMBL/GenBank/DDBJ databases">
        <authorList>
            <person name="Gilbert D.G."/>
        </authorList>
    </citation>
    <scope>NUCLEOTIDE SEQUENCE</scope>
</reference>
<accession>A0A170QA14</accession>
<dbReference type="InterPro" id="IPR006114">
    <property type="entry name" value="6PGDH_C"/>
</dbReference>
<evidence type="ECO:0000256" key="1">
    <source>
        <dbReference type="ARBA" id="ARBA00008419"/>
    </source>
</evidence>
<dbReference type="SUPFAM" id="SSF51735">
    <property type="entry name" value="NAD(P)-binding Rossmann-fold domains"/>
    <property type="match status" value="1"/>
</dbReference>
<dbReference type="AlphaFoldDB" id="A0A170QA14"/>
<dbReference type="InterPro" id="IPR002204">
    <property type="entry name" value="3-OH-isobutyrate_DH-rel_CS"/>
</dbReference>
<dbReference type="InterPro" id="IPR008927">
    <property type="entry name" value="6-PGluconate_DH-like_C_sf"/>
</dbReference>
<evidence type="ECO:0000256" key="3">
    <source>
        <dbReference type="ARBA" id="ARBA00023064"/>
    </source>
</evidence>
<dbReference type="Gene3D" id="3.40.50.720">
    <property type="entry name" value="NAD(P)-binding Rossmann-like Domain"/>
    <property type="match status" value="1"/>
</dbReference>
<proteinExistence type="inferred from homology"/>
<dbReference type="SMART" id="SM01350">
    <property type="entry name" value="6PGD"/>
    <property type="match status" value="1"/>
</dbReference>
<dbReference type="InterPro" id="IPR004849">
    <property type="entry name" value="6DGDH_YqeC"/>
</dbReference>
<dbReference type="Pfam" id="PF03446">
    <property type="entry name" value="NAD_binding_2"/>
    <property type="match status" value="1"/>
</dbReference>
<dbReference type="EMBL" id="FAXA01000240">
    <property type="protein sequence ID" value="CUV02353.1"/>
    <property type="molecule type" value="Genomic_DNA"/>
</dbReference>
<dbReference type="Gene3D" id="1.10.1040.10">
    <property type="entry name" value="N-(1-d-carboxylethyl)-l-norvaline Dehydrogenase, domain 2"/>
    <property type="match status" value="1"/>
</dbReference>
<dbReference type="PROSITE" id="PS00895">
    <property type="entry name" value="3_HYDROXYISOBUT_DH"/>
    <property type="match status" value="1"/>
</dbReference>
<dbReference type="PRINTS" id="PR00076">
    <property type="entry name" value="6PGDHDRGNASE"/>
</dbReference>
<dbReference type="Pfam" id="PF00393">
    <property type="entry name" value="6PGD"/>
    <property type="match status" value="1"/>
</dbReference>
<name>A0A170QA14_9ZZZZ</name>
<dbReference type="GO" id="GO:0050661">
    <property type="term" value="F:NADP binding"/>
    <property type="evidence" value="ECO:0007669"/>
    <property type="project" value="InterPro"/>
</dbReference>
<evidence type="ECO:0000259" key="4">
    <source>
        <dbReference type="SMART" id="SM01350"/>
    </source>
</evidence>
<dbReference type="InterPro" id="IPR036291">
    <property type="entry name" value="NAD(P)-bd_dom_sf"/>
</dbReference>
<dbReference type="GO" id="GO:0006098">
    <property type="term" value="P:pentose-phosphate shunt"/>
    <property type="evidence" value="ECO:0007669"/>
    <property type="project" value="InterPro"/>
</dbReference>
<comment type="similarity">
    <text evidence="1">Belongs to the 6-phosphogluconate dehydrogenase family.</text>
</comment>
<keyword evidence="3" id="KW-0311">Gluconate utilization</keyword>
<dbReference type="GO" id="GO:0004616">
    <property type="term" value="F:phosphogluconate dehydrogenase (decarboxylating) activity"/>
    <property type="evidence" value="ECO:0007669"/>
    <property type="project" value="UniProtKB-EC"/>
</dbReference>
<dbReference type="GO" id="GO:0019521">
    <property type="term" value="P:D-gluconate metabolic process"/>
    <property type="evidence" value="ECO:0007669"/>
    <property type="project" value="UniProtKB-KW"/>
</dbReference>
<dbReference type="NCBIfam" id="TIGR00872">
    <property type="entry name" value="gnd_rel"/>
    <property type="match status" value="1"/>
</dbReference>
<evidence type="ECO:0000313" key="5">
    <source>
        <dbReference type="EMBL" id="CUV02353.1"/>
    </source>
</evidence>
<dbReference type="InterPro" id="IPR006115">
    <property type="entry name" value="6PGDH_NADP-bd"/>
</dbReference>
<organism evidence="5">
    <name type="scientific">hydrothermal vent metagenome</name>
    <dbReference type="NCBI Taxonomy" id="652676"/>
    <lineage>
        <taxon>unclassified sequences</taxon>
        <taxon>metagenomes</taxon>
        <taxon>ecological metagenomes</taxon>
    </lineage>
</organism>
<dbReference type="NCBIfam" id="NF007161">
    <property type="entry name" value="PRK09599.1"/>
    <property type="match status" value="1"/>
</dbReference>
<dbReference type="InterPro" id="IPR013328">
    <property type="entry name" value="6PGD_dom2"/>
</dbReference>
<protein>
    <submittedName>
        <fullName evidence="5">6-phosphogluconate dehydrogenase, decarboxylating</fullName>
        <ecNumber evidence="5">1.1.1.44</ecNumber>
    </submittedName>
</protein>
<keyword evidence="2 5" id="KW-0560">Oxidoreductase</keyword>
<evidence type="ECO:0000256" key="2">
    <source>
        <dbReference type="ARBA" id="ARBA00023002"/>
    </source>
</evidence>
<dbReference type="SUPFAM" id="SSF48179">
    <property type="entry name" value="6-phosphogluconate dehydrogenase C-terminal domain-like"/>
    <property type="match status" value="1"/>
</dbReference>
<sequence length="303" mass="32412">MELGMIGLGRMGGNMAQRLVNGGHRVVTYDRDSETVIASAGFGGEGASSLEEVVSRLSAPRALWIMVPAGQPTENTIDALAPLLSPGDAILDGGNANYKDSVRRAEKLETQGINFIDVGTSGGIWGLTEGYSLMVGGDRAAVKRLEPIFHTLAPAPDKGYSRVGPSGSGHFTKMVHNGVEYGLMQAYAEGFELMAAKAEFGLDLATIAETWRHGSVVRSWLLDLAADALKEDPNLESLDSYVDDSGEGRWTVEESVELAVPIPVITLSLQARFRSRQGNPFGGRLLAALRNQFGGHAVRKSRK</sequence>
<feature type="domain" description="6-phosphogluconate dehydrogenase C-terminal" evidence="4">
    <location>
        <begin position="169"/>
        <end position="301"/>
    </location>
</feature>
<dbReference type="InterPro" id="IPR006183">
    <property type="entry name" value="Pgluconate_DH"/>
</dbReference>
<dbReference type="PANTHER" id="PTHR11811">
    <property type="entry name" value="6-PHOSPHOGLUCONATE DEHYDROGENASE"/>
    <property type="match status" value="1"/>
</dbReference>
<dbReference type="EC" id="1.1.1.44" evidence="5"/>
<gene>
    <name evidence="5" type="ORF">MGWOODY_Clf2210</name>
</gene>